<dbReference type="Proteomes" id="UP000276215">
    <property type="component" value="Unassembled WGS sequence"/>
</dbReference>
<feature type="chain" id="PRO_5018252858" evidence="1">
    <location>
        <begin position="18"/>
        <end position="99"/>
    </location>
</feature>
<dbReference type="AlphaFoldDB" id="A0A3N4IVK0"/>
<keyword evidence="3" id="KW-1185">Reference proteome</keyword>
<name>A0A3N4IVK0_9PEZI</name>
<sequence length="99" mass="10996">MSTWNSILLILPTGASASSKIDNLNFAIRLSDKAMYFIYHLSNILLRPNSPFTQFFGTELGIQNCRTGIVGCLIVLKSLISDSGPYSIKELDNRELTIL</sequence>
<gene>
    <name evidence="2" type="ORF">L873DRAFT_1856023</name>
</gene>
<evidence type="ECO:0000313" key="2">
    <source>
        <dbReference type="EMBL" id="RPA88331.1"/>
    </source>
</evidence>
<feature type="signal peptide" evidence="1">
    <location>
        <begin position="1"/>
        <end position="17"/>
    </location>
</feature>
<feature type="non-terminal residue" evidence="2">
    <location>
        <position position="99"/>
    </location>
</feature>
<keyword evidence="1" id="KW-0732">Signal</keyword>
<evidence type="ECO:0000256" key="1">
    <source>
        <dbReference type="SAM" id="SignalP"/>
    </source>
</evidence>
<evidence type="ECO:0000313" key="3">
    <source>
        <dbReference type="Proteomes" id="UP000276215"/>
    </source>
</evidence>
<accession>A0A3N4IVK0</accession>
<protein>
    <submittedName>
        <fullName evidence="2">Uncharacterized protein</fullName>
    </submittedName>
</protein>
<dbReference type="EMBL" id="ML121441">
    <property type="protein sequence ID" value="RPA88331.1"/>
    <property type="molecule type" value="Genomic_DNA"/>
</dbReference>
<reference evidence="2 3" key="1">
    <citation type="journal article" date="2018" name="Nat. Ecol. Evol.">
        <title>Pezizomycetes genomes reveal the molecular basis of ectomycorrhizal truffle lifestyle.</title>
        <authorList>
            <person name="Murat C."/>
            <person name="Payen T."/>
            <person name="Noel B."/>
            <person name="Kuo A."/>
            <person name="Morin E."/>
            <person name="Chen J."/>
            <person name="Kohler A."/>
            <person name="Krizsan K."/>
            <person name="Balestrini R."/>
            <person name="Da Silva C."/>
            <person name="Montanini B."/>
            <person name="Hainaut M."/>
            <person name="Levati E."/>
            <person name="Barry K.W."/>
            <person name="Belfiori B."/>
            <person name="Cichocki N."/>
            <person name="Clum A."/>
            <person name="Dockter R.B."/>
            <person name="Fauchery L."/>
            <person name="Guy J."/>
            <person name="Iotti M."/>
            <person name="Le Tacon F."/>
            <person name="Lindquist E.A."/>
            <person name="Lipzen A."/>
            <person name="Malagnac F."/>
            <person name="Mello A."/>
            <person name="Molinier V."/>
            <person name="Miyauchi S."/>
            <person name="Poulain J."/>
            <person name="Riccioni C."/>
            <person name="Rubini A."/>
            <person name="Sitrit Y."/>
            <person name="Splivallo R."/>
            <person name="Traeger S."/>
            <person name="Wang M."/>
            <person name="Zifcakova L."/>
            <person name="Wipf D."/>
            <person name="Zambonelli A."/>
            <person name="Paolocci F."/>
            <person name="Nowrousian M."/>
            <person name="Ottonello S."/>
            <person name="Baldrian P."/>
            <person name="Spatafora J.W."/>
            <person name="Henrissat B."/>
            <person name="Nagy L.G."/>
            <person name="Aury J.M."/>
            <person name="Wincker P."/>
            <person name="Grigoriev I.V."/>
            <person name="Bonfante P."/>
            <person name="Martin F.M."/>
        </authorList>
    </citation>
    <scope>NUCLEOTIDE SEQUENCE [LARGE SCALE GENOMIC DNA]</scope>
    <source>
        <strain evidence="2 3">120613-1</strain>
    </source>
</reference>
<organism evidence="2 3">
    <name type="scientific">Choiromyces venosus 120613-1</name>
    <dbReference type="NCBI Taxonomy" id="1336337"/>
    <lineage>
        <taxon>Eukaryota</taxon>
        <taxon>Fungi</taxon>
        <taxon>Dikarya</taxon>
        <taxon>Ascomycota</taxon>
        <taxon>Pezizomycotina</taxon>
        <taxon>Pezizomycetes</taxon>
        <taxon>Pezizales</taxon>
        <taxon>Tuberaceae</taxon>
        <taxon>Choiromyces</taxon>
    </lineage>
</organism>
<proteinExistence type="predicted"/>